<protein>
    <submittedName>
        <fullName evidence="1">SRPBCC family protein</fullName>
    </submittedName>
</protein>
<sequence>MFKTEAVSVSSADPAAVWAVLMNVPDWPKWNPRYVAAEAEGPLSLAQRGVVTLVDGRRSPVEVFEWDQGRYMVLGGRAPATDIRFQYRLEADAAGGTRVTLGHSLQGPASPLFARLFGRRVAAYLPDAASQLAHLAEARGS</sequence>
<gene>
    <name evidence="1" type="ORF">NF556_09000</name>
</gene>
<name>A0ABY4YZ93_9MICO</name>
<dbReference type="InterPro" id="IPR023393">
    <property type="entry name" value="START-like_dom_sf"/>
</dbReference>
<dbReference type="RefSeq" id="WP_252595301.1">
    <property type="nucleotide sequence ID" value="NZ_CP099489.1"/>
</dbReference>
<keyword evidence="2" id="KW-1185">Reference proteome</keyword>
<dbReference type="Gene3D" id="3.30.530.20">
    <property type="match status" value="1"/>
</dbReference>
<dbReference type="SUPFAM" id="SSF55961">
    <property type="entry name" value="Bet v1-like"/>
    <property type="match status" value="1"/>
</dbReference>
<organism evidence="1 2">
    <name type="scientific">Ornithinimicrobium faecis</name>
    <dbReference type="NCBI Taxonomy" id="2934158"/>
    <lineage>
        <taxon>Bacteria</taxon>
        <taxon>Bacillati</taxon>
        <taxon>Actinomycetota</taxon>
        <taxon>Actinomycetes</taxon>
        <taxon>Micrococcales</taxon>
        <taxon>Ornithinimicrobiaceae</taxon>
        <taxon>Ornithinimicrobium</taxon>
    </lineage>
</organism>
<dbReference type="EMBL" id="CP099489">
    <property type="protein sequence ID" value="USQ81765.1"/>
    <property type="molecule type" value="Genomic_DNA"/>
</dbReference>
<dbReference type="Proteomes" id="UP001056455">
    <property type="component" value="Chromosome"/>
</dbReference>
<reference evidence="1" key="1">
    <citation type="submission" date="2022-06" db="EMBL/GenBank/DDBJ databases">
        <title>Ornithinimicrobium HY1793.</title>
        <authorList>
            <person name="Huang Y."/>
        </authorList>
    </citation>
    <scope>NUCLEOTIDE SEQUENCE</scope>
    <source>
        <strain evidence="1">HY1793</strain>
    </source>
</reference>
<evidence type="ECO:0000313" key="2">
    <source>
        <dbReference type="Proteomes" id="UP001056455"/>
    </source>
</evidence>
<dbReference type="InterPro" id="IPR019587">
    <property type="entry name" value="Polyketide_cyclase/dehydratase"/>
</dbReference>
<evidence type="ECO:0000313" key="1">
    <source>
        <dbReference type="EMBL" id="USQ81765.1"/>
    </source>
</evidence>
<accession>A0ABY4YZ93</accession>
<proteinExistence type="predicted"/>
<dbReference type="Pfam" id="PF10604">
    <property type="entry name" value="Polyketide_cyc2"/>
    <property type="match status" value="1"/>
</dbReference>